<evidence type="ECO:0000259" key="5">
    <source>
        <dbReference type="Pfam" id="PF00150"/>
    </source>
</evidence>
<comment type="caution">
    <text evidence="6">The sequence shown here is derived from an EMBL/GenBank/DDBJ whole genome shotgun (WGS) entry which is preliminary data.</text>
</comment>
<protein>
    <submittedName>
        <fullName evidence="6">Glycoside hydrolase family 5 protein</fullName>
        <ecNumber evidence="6">3.2.1.-</ecNumber>
    </submittedName>
</protein>
<reference evidence="6 7" key="1">
    <citation type="submission" date="2024-09" db="EMBL/GenBank/DDBJ databases">
        <authorList>
            <person name="Sun Q."/>
            <person name="Mori K."/>
        </authorList>
    </citation>
    <scope>NUCLEOTIDE SEQUENCE [LARGE SCALE GENOMIC DNA]</scope>
    <source>
        <strain evidence="6 7">CECT 7682</strain>
    </source>
</reference>
<name>A0ABV5J9K7_9BACT</name>
<dbReference type="InterPro" id="IPR018087">
    <property type="entry name" value="Glyco_hydro_5_CS"/>
</dbReference>
<evidence type="ECO:0000256" key="4">
    <source>
        <dbReference type="SAM" id="SignalP"/>
    </source>
</evidence>
<keyword evidence="7" id="KW-1185">Reference proteome</keyword>
<sequence>MKNASYMGILILLCLFMGCSTTEEPVPEGQKEEAKEIQTISWPNPTPQLHVEGRFLMDPCGNSVNLHGVAMTPSPWFNGGHVGEWRWNNYDVEGCLNYNKSVMDKLSAGDEEGWYLNYVRLHIDPYWSNTPGEPIPENDISRFDFDRFVTAVDEVIVPLIDHARSRGMYIILRPPGVCPHHIALGDEYYDYLMTIWNHVSQHPDLKNTDHVMFELANEPVQILGSNGEYGSDTPAHYEALQQFFQPIVNRIRENGAENILWIPGSGYQSHYRGFADYPIEGENIGYAVHLYPGYWGQDLNDPNTLRQQWERNFKPVADFAPMAVTEIDWAPEQYGVWGKGGITGMANGWGFGANFKLLADETGNVSWNLLSPENLIDRGDPDGGIAFGADPDACAKPVHDWFREYAEELELCESE</sequence>
<organism evidence="6 7">
    <name type="scientific">Echinicola jeungdonensis</name>
    <dbReference type="NCBI Taxonomy" id="709343"/>
    <lineage>
        <taxon>Bacteria</taxon>
        <taxon>Pseudomonadati</taxon>
        <taxon>Bacteroidota</taxon>
        <taxon>Cytophagia</taxon>
        <taxon>Cytophagales</taxon>
        <taxon>Cyclobacteriaceae</taxon>
        <taxon>Echinicola</taxon>
    </lineage>
</organism>
<dbReference type="Gene3D" id="3.20.20.80">
    <property type="entry name" value="Glycosidases"/>
    <property type="match status" value="1"/>
</dbReference>
<evidence type="ECO:0000256" key="3">
    <source>
        <dbReference type="RuleBase" id="RU361153"/>
    </source>
</evidence>
<evidence type="ECO:0000256" key="1">
    <source>
        <dbReference type="ARBA" id="ARBA00022801"/>
    </source>
</evidence>
<evidence type="ECO:0000256" key="2">
    <source>
        <dbReference type="ARBA" id="ARBA00023295"/>
    </source>
</evidence>
<dbReference type="InterPro" id="IPR001547">
    <property type="entry name" value="Glyco_hydro_5"/>
</dbReference>
<keyword evidence="1 3" id="KW-0378">Hydrolase</keyword>
<gene>
    <name evidence="6" type="ORF">ACFFUR_17020</name>
</gene>
<feature type="domain" description="Glycoside hydrolase family 5" evidence="5">
    <location>
        <begin position="114"/>
        <end position="317"/>
    </location>
</feature>
<feature type="signal peptide" evidence="4">
    <location>
        <begin position="1"/>
        <end position="22"/>
    </location>
</feature>
<dbReference type="RefSeq" id="WP_290248934.1">
    <property type="nucleotide sequence ID" value="NZ_JAUFQT010000002.1"/>
</dbReference>
<evidence type="ECO:0000313" key="6">
    <source>
        <dbReference type="EMBL" id="MFB9213522.1"/>
    </source>
</evidence>
<proteinExistence type="inferred from homology"/>
<dbReference type="EMBL" id="JBHMEW010000068">
    <property type="protein sequence ID" value="MFB9213522.1"/>
    <property type="molecule type" value="Genomic_DNA"/>
</dbReference>
<dbReference type="InterPro" id="IPR017853">
    <property type="entry name" value="GH"/>
</dbReference>
<keyword evidence="4" id="KW-0732">Signal</keyword>
<evidence type="ECO:0000313" key="7">
    <source>
        <dbReference type="Proteomes" id="UP001589654"/>
    </source>
</evidence>
<dbReference type="EC" id="3.2.1.-" evidence="6"/>
<keyword evidence="2 3" id="KW-0326">Glycosidase</keyword>
<dbReference type="Proteomes" id="UP001589654">
    <property type="component" value="Unassembled WGS sequence"/>
</dbReference>
<dbReference type="Pfam" id="PF00150">
    <property type="entry name" value="Cellulase"/>
    <property type="match status" value="1"/>
</dbReference>
<dbReference type="GO" id="GO:0016798">
    <property type="term" value="F:hydrolase activity, acting on glycosyl bonds"/>
    <property type="evidence" value="ECO:0007669"/>
    <property type="project" value="UniProtKB-KW"/>
</dbReference>
<dbReference type="PROSITE" id="PS51257">
    <property type="entry name" value="PROKAR_LIPOPROTEIN"/>
    <property type="match status" value="1"/>
</dbReference>
<dbReference type="PROSITE" id="PS00659">
    <property type="entry name" value="GLYCOSYL_HYDROL_F5"/>
    <property type="match status" value="1"/>
</dbReference>
<accession>A0ABV5J9K7</accession>
<feature type="chain" id="PRO_5047184006" evidence="4">
    <location>
        <begin position="23"/>
        <end position="415"/>
    </location>
</feature>
<comment type="similarity">
    <text evidence="3">Belongs to the glycosyl hydrolase 5 (cellulase A) family.</text>
</comment>
<dbReference type="SUPFAM" id="SSF51445">
    <property type="entry name" value="(Trans)glycosidases"/>
    <property type="match status" value="1"/>
</dbReference>